<name>G2PUQ8_9FIRM</name>
<dbReference type="KEGG" id="clc:Calla_0927"/>
<protein>
    <recommendedName>
        <fullName evidence="3">Replication initiator protein A</fullName>
    </recommendedName>
</protein>
<proteinExistence type="predicted"/>
<dbReference type="AlphaFoldDB" id="G2PUQ8"/>
<evidence type="ECO:0008006" key="3">
    <source>
        <dbReference type="Google" id="ProtNLM"/>
    </source>
</evidence>
<sequence>MINKQNSENFYITDANLPINIFSLLEDSIQPRQGKECKLVYEYETNDGGKVQIGTNYYMLTPADINTLYILTTYRQETGQKGDTFEIPLKYIMEKRGLDVTQSENVKLVLQSLDRLMMTKIVIERYGFINERTFKRDIAKFTLLPSYRISQKGSKGRGYKTKLTVTIAKEICHNLDNGYIARGDLDVAKQLVKYKIAHRLYHFLMGKCTRNKTYKRNFAQFVQQDICPELPLEEGKEKVISALIKLESIGLITYKIDRDVICINIRK</sequence>
<dbReference type="Proteomes" id="UP000009257">
    <property type="component" value="Chromosome"/>
</dbReference>
<evidence type="ECO:0000313" key="2">
    <source>
        <dbReference type="Proteomes" id="UP000009257"/>
    </source>
</evidence>
<dbReference type="EMBL" id="CP003001">
    <property type="protein sequence ID" value="AEM73569.1"/>
    <property type="molecule type" value="Genomic_DNA"/>
</dbReference>
<dbReference type="HOGENOM" id="CLU_1044614_0_0_9"/>
<evidence type="ECO:0000313" key="1">
    <source>
        <dbReference type="EMBL" id="AEM73569.1"/>
    </source>
</evidence>
<organism evidence="1 2">
    <name type="scientific">Caldicellulosiruptor acetigenus 6A</name>
    <dbReference type="NCBI Taxonomy" id="632516"/>
    <lineage>
        <taxon>Bacteria</taxon>
        <taxon>Bacillati</taxon>
        <taxon>Bacillota</taxon>
        <taxon>Bacillota incertae sedis</taxon>
        <taxon>Caldicellulosiruptorales</taxon>
        <taxon>Caldicellulosiruptoraceae</taxon>
        <taxon>Caldicellulosiruptor</taxon>
    </lineage>
</organism>
<accession>G2PUQ8</accession>
<reference evidence="1 2" key="1">
    <citation type="submission" date="2011-08" db="EMBL/GenBank/DDBJ databases">
        <title>Complete sequence of Caldicellulosiruptor lactoaceticus 6A.</title>
        <authorList>
            <consortium name="US DOE Joint Genome Institute"/>
            <person name="Lucas S."/>
            <person name="Han J."/>
            <person name="Lapidus A."/>
            <person name="Cheng J.-F."/>
            <person name="Goodwin L."/>
            <person name="Pitluck S."/>
            <person name="Peters L."/>
            <person name="Davenport K."/>
            <person name="Detter J.C."/>
            <person name="Han C."/>
            <person name="Tapia R."/>
            <person name="Land M."/>
            <person name="Hauser L."/>
            <person name="Kyrpides N."/>
            <person name="Ivanova N."/>
            <person name="Ovchinnikova G."/>
            <person name="Pagani I."/>
            <person name="Blumer-Schuette S.E."/>
            <person name="Kelly R.M."/>
            <person name="Woyke T."/>
        </authorList>
    </citation>
    <scope>NUCLEOTIDE SEQUENCE [LARGE SCALE GENOMIC DNA]</scope>
    <source>
        <strain evidence="1 2">6A</strain>
    </source>
</reference>
<gene>
    <name evidence="1" type="ORF">Calla_0927</name>
</gene>
<dbReference type="RefSeq" id="WP_014042370.1">
    <property type="nucleotide sequence ID" value="NC_015949.1"/>
</dbReference>